<dbReference type="AlphaFoldDB" id="A0A4Y2D4X2"/>
<comment type="caution">
    <text evidence="2">The sequence shown here is derived from an EMBL/GenBank/DDBJ whole genome shotgun (WGS) entry which is preliminary data.</text>
</comment>
<keyword evidence="3" id="KW-1185">Reference proteome</keyword>
<gene>
    <name evidence="2" type="ORF">AVEN_243018_1</name>
</gene>
<organism evidence="2 3">
    <name type="scientific">Araneus ventricosus</name>
    <name type="common">Orbweaver spider</name>
    <name type="synonym">Epeira ventricosa</name>
    <dbReference type="NCBI Taxonomy" id="182803"/>
    <lineage>
        <taxon>Eukaryota</taxon>
        <taxon>Metazoa</taxon>
        <taxon>Ecdysozoa</taxon>
        <taxon>Arthropoda</taxon>
        <taxon>Chelicerata</taxon>
        <taxon>Arachnida</taxon>
        <taxon>Araneae</taxon>
        <taxon>Araneomorphae</taxon>
        <taxon>Entelegynae</taxon>
        <taxon>Araneoidea</taxon>
        <taxon>Araneidae</taxon>
        <taxon>Araneus</taxon>
    </lineage>
</organism>
<evidence type="ECO:0000313" key="2">
    <source>
        <dbReference type="EMBL" id="GBM11147.1"/>
    </source>
</evidence>
<accession>A0A4Y2D4X2</accession>
<feature type="region of interest" description="Disordered" evidence="1">
    <location>
        <begin position="66"/>
        <end position="104"/>
    </location>
</feature>
<proteinExistence type="predicted"/>
<sequence length="104" mass="11996">MFLSVIPFELVRGRESRLRERLLRVPDLDIKNAVDMCRAAETSKLQAQVYFTEERSIDAVKRFKPSPEVKPRATGKANKFRQPAKRQESSGRKCQCCGSRHVPY</sequence>
<evidence type="ECO:0000256" key="1">
    <source>
        <dbReference type="SAM" id="MobiDB-lite"/>
    </source>
</evidence>
<protein>
    <submittedName>
        <fullName evidence="2">Uncharacterized protein</fullName>
    </submittedName>
</protein>
<dbReference type="Proteomes" id="UP000499080">
    <property type="component" value="Unassembled WGS sequence"/>
</dbReference>
<dbReference type="EMBL" id="BGPR01000295">
    <property type="protein sequence ID" value="GBM11147.1"/>
    <property type="molecule type" value="Genomic_DNA"/>
</dbReference>
<reference evidence="2 3" key="1">
    <citation type="journal article" date="2019" name="Sci. Rep.">
        <title>Orb-weaving spider Araneus ventricosus genome elucidates the spidroin gene catalogue.</title>
        <authorList>
            <person name="Kono N."/>
            <person name="Nakamura H."/>
            <person name="Ohtoshi R."/>
            <person name="Moran D.A.P."/>
            <person name="Shinohara A."/>
            <person name="Yoshida Y."/>
            <person name="Fujiwara M."/>
            <person name="Mori M."/>
            <person name="Tomita M."/>
            <person name="Arakawa K."/>
        </authorList>
    </citation>
    <scope>NUCLEOTIDE SEQUENCE [LARGE SCALE GENOMIC DNA]</scope>
</reference>
<evidence type="ECO:0000313" key="3">
    <source>
        <dbReference type="Proteomes" id="UP000499080"/>
    </source>
</evidence>
<name>A0A4Y2D4X2_ARAVE</name>